<reference evidence="2 3" key="1">
    <citation type="submission" date="2022-06" db="EMBL/GenBank/DDBJ databases">
        <title>Actinoplanes abujensis sp. nov., isolated from Nigerian arid soil.</title>
        <authorList>
            <person name="Ding P."/>
        </authorList>
    </citation>
    <scope>NUCLEOTIDE SEQUENCE [LARGE SCALE GENOMIC DNA]</scope>
    <source>
        <strain evidence="3">TRM88002</strain>
    </source>
</reference>
<organism evidence="2 3">
    <name type="scientific">Paractinoplanes hotanensis</name>
    <dbReference type="NCBI Taxonomy" id="2906497"/>
    <lineage>
        <taxon>Bacteria</taxon>
        <taxon>Bacillati</taxon>
        <taxon>Actinomycetota</taxon>
        <taxon>Actinomycetes</taxon>
        <taxon>Micromonosporales</taxon>
        <taxon>Micromonosporaceae</taxon>
        <taxon>Paractinoplanes</taxon>
    </lineage>
</organism>
<feature type="region of interest" description="Disordered" evidence="1">
    <location>
        <begin position="75"/>
        <end position="109"/>
    </location>
</feature>
<accession>A0ABT0XYN4</accession>
<dbReference type="RefSeq" id="WP_251798553.1">
    <property type="nucleotide sequence ID" value="NZ_JAMQOL010000017.1"/>
</dbReference>
<dbReference type="Proteomes" id="UP001523216">
    <property type="component" value="Unassembled WGS sequence"/>
</dbReference>
<proteinExistence type="predicted"/>
<gene>
    <name evidence="2" type="ORF">LXN57_14135</name>
</gene>
<sequence length="189" mass="20396">MREQLSDRRKDRYEVLVDMDALRPGDLWCVTLYRWLREADAAIVLINQRAIGPSPIFGPRSGPTTTTTSIRGRYGERWRPNRHGGAAARAAGRSGAPRPDRTRRSTNGGAAGAAAVLIDEADPDLPNALLVPLGTGEFTVAETGSVVRPRPLPTVHRRRQNHLSPGVPAFAAAHESPLAGRACVQRPGS</sequence>
<comment type="caution">
    <text evidence="2">The sequence shown here is derived from an EMBL/GenBank/DDBJ whole genome shotgun (WGS) entry which is preliminary data.</text>
</comment>
<evidence type="ECO:0000256" key="1">
    <source>
        <dbReference type="SAM" id="MobiDB-lite"/>
    </source>
</evidence>
<protein>
    <submittedName>
        <fullName evidence="2">Uncharacterized protein</fullName>
    </submittedName>
</protein>
<dbReference type="EMBL" id="JAMQOL010000017">
    <property type="protein sequence ID" value="MCM4078710.1"/>
    <property type="molecule type" value="Genomic_DNA"/>
</dbReference>
<evidence type="ECO:0000313" key="3">
    <source>
        <dbReference type="Proteomes" id="UP001523216"/>
    </source>
</evidence>
<feature type="compositionally biased region" description="Low complexity" evidence="1">
    <location>
        <begin position="83"/>
        <end position="97"/>
    </location>
</feature>
<keyword evidence="3" id="KW-1185">Reference proteome</keyword>
<evidence type="ECO:0000313" key="2">
    <source>
        <dbReference type="EMBL" id="MCM4078710.1"/>
    </source>
</evidence>
<name>A0ABT0XYN4_9ACTN</name>